<accession>A0A1Q8CW61</accession>
<reference evidence="2 3" key="1">
    <citation type="submission" date="2016-12" db="EMBL/GenBank/DDBJ databases">
        <title>The draft genome sequence of Actinophytocola sp. 11-183.</title>
        <authorList>
            <person name="Wang W."/>
            <person name="Yuan L."/>
        </authorList>
    </citation>
    <scope>NUCLEOTIDE SEQUENCE [LARGE SCALE GENOMIC DNA]</scope>
    <source>
        <strain evidence="2 3">11-183</strain>
    </source>
</reference>
<protein>
    <recommendedName>
        <fullName evidence="4">DUF3558 domain-containing protein</fullName>
    </recommendedName>
</protein>
<proteinExistence type="predicted"/>
<name>A0A1Q8CW61_9PSEU</name>
<evidence type="ECO:0000313" key="3">
    <source>
        <dbReference type="Proteomes" id="UP000185596"/>
    </source>
</evidence>
<comment type="caution">
    <text evidence="2">The sequence shown here is derived from an EMBL/GenBank/DDBJ whole genome shotgun (WGS) entry which is preliminary data.</text>
</comment>
<dbReference type="Proteomes" id="UP000185596">
    <property type="component" value="Unassembled WGS sequence"/>
</dbReference>
<feature type="region of interest" description="Disordered" evidence="1">
    <location>
        <begin position="1"/>
        <end position="66"/>
    </location>
</feature>
<sequence length="160" mass="16273">MLTAACSGPTAGPTAEPAPPPPPQAAPPSAPPDQPAALPPACPLLPKPEAEALAGTPLVDGVESNPASPQCLYAGPTSGPVAQVEVFVGDGAKKFLDIDREHAHEFTEVPGIGEEAHAEDNAIFARVGRTWFAVRLVRLNDPARNAPALVTAATAVAGRL</sequence>
<evidence type="ECO:0008006" key="4">
    <source>
        <dbReference type="Google" id="ProtNLM"/>
    </source>
</evidence>
<keyword evidence="3" id="KW-1185">Reference proteome</keyword>
<dbReference type="AlphaFoldDB" id="A0A1Q8CW61"/>
<feature type="compositionally biased region" description="Pro residues" evidence="1">
    <location>
        <begin position="16"/>
        <end position="46"/>
    </location>
</feature>
<evidence type="ECO:0000256" key="1">
    <source>
        <dbReference type="SAM" id="MobiDB-lite"/>
    </source>
</evidence>
<dbReference type="EMBL" id="MSIE01000007">
    <property type="protein sequence ID" value="OLF18585.1"/>
    <property type="molecule type" value="Genomic_DNA"/>
</dbReference>
<gene>
    <name evidence="2" type="ORF">BU204_05790</name>
</gene>
<evidence type="ECO:0000313" key="2">
    <source>
        <dbReference type="EMBL" id="OLF18585.1"/>
    </source>
</evidence>
<organism evidence="2 3">
    <name type="scientific">Actinophytocola xanthii</name>
    <dbReference type="NCBI Taxonomy" id="1912961"/>
    <lineage>
        <taxon>Bacteria</taxon>
        <taxon>Bacillati</taxon>
        <taxon>Actinomycetota</taxon>
        <taxon>Actinomycetes</taxon>
        <taxon>Pseudonocardiales</taxon>
        <taxon>Pseudonocardiaceae</taxon>
    </lineage>
</organism>